<dbReference type="AlphaFoldDB" id="X8E6Q1"/>
<gene>
    <name evidence="2" type="ORF">I553_7396</name>
</gene>
<protein>
    <submittedName>
        <fullName evidence="2">Uncharacterized protein</fullName>
    </submittedName>
</protein>
<name>X8E6Q1_MYCXE</name>
<sequence>MNTVAVATAAAPIAAFTAALVNFTLSPLDGAQLLFRRRARFGRTPPHATVHNRSTASSNTDGRSWSPSVQATGRGKFGWHCLELCGTRKAIAPVAPRKQRDPERPPKTIQALRAPGRQARNPDRSSRHPGTAFQSARAAYQSTP</sequence>
<feature type="compositionally biased region" description="Polar residues" evidence="1">
    <location>
        <begin position="51"/>
        <end position="70"/>
    </location>
</feature>
<evidence type="ECO:0000256" key="1">
    <source>
        <dbReference type="SAM" id="MobiDB-lite"/>
    </source>
</evidence>
<evidence type="ECO:0000313" key="2">
    <source>
        <dbReference type="EMBL" id="EUA76254.1"/>
    </source>
</evidence>
<feature type="region of interest" description="Disordered" evidence="1">
    <location>
        <begin position="91"/>
        <end position="144"/>
    </location>
</feature>
<comment type="caution">
    <text evidence="2">The sequence shown here is derived from an EMBL/GenBank/DDBJ whole genome shotgun (WGS) entry which is preliminary data.</text>
</comment>
<feature type="region of interest" description="Disordered" evidence="1">
    <location>
        <begin position="44"/>
        <end position="70"/>
    </location>
</feature>
<proteinExistence type="predicted"/>
<dbReference type="EMBL" id="JAOB01000006">
    <property type="protein sequence ID" value="EUA76254.1"/>
    <property type="molecule type" value="Genomic_DNA"/>
</dbReference>
<organism evidence="2">
    <name type="scientific">Mycobacterium xenopi 4042</name>
    <dbReference type="NCBI Taxonomy" id="1299334"/>
    <lineage>
        <taxon>Bacteria</taxon>
        <taxon>Bacillati</taxon>
        <taxon>Actinomycetota</taxon>
        <taxon>Actinomycetes</taxon>
        <taxon>Mycobacteriales</taxon>
        <taxon>Mycobacteriaceae</taxon>
        <taxon>Mycobacterium</taxon>
    </lineage>
</organism>
<accession>X8E6Q1</accession>
<reference evidence="2" key="1">
    <citation type="submission" date="2014-01" db="EMBL/GenBank/DDBJ databases">
        <authorList>
            <person name="Brown-Elliot B."/>
            <person name="Wallace R."/>
            <person name="Lenaerts A."/>
            <person name="Ordway D."/>
            <person name="DeGroote M.A."/>
            <person name="Parker T."/>
            <person name="Sizemore C."/>
            <person name="Tallon L.J."/>
            <person name="Sadzewicz L.K."/>
            <person name="Sengamalay N."/>
            <person name="Fraser C.M."/>
            <person name="Hine E."/>
            <person name="Shefchek K.A."/>
            <person name="Das S.P."/>
            <person name="Tettelin H."/>
        </authorList>
    </citation>
    <scope>NUCLEOTIDE SEQUENCE [LARGE SCALE GENOMIC DNA]</scope>
    <source>
        <strain evidence="2">4042</strain>
    </source>
</reference>